<evidence type="ECO:0000313" key="1">
    <source>
        <dbReference type="EMBL" id="CEK91181.1"/>
    </source>
</evidence>
<dbReference type="AlphaFoldDB" id="A0A0B7BFT9"/>
<accession>A0A0B7BFT9</accession>
<reference evidence="1" key="1">
    <citation type="submission" date="2014-12" db="EMBL/GenBank/DDBJ databases">
        <title>Insight into the proteome of Arion vulgaris.</title>
        <authorList>
            <person name="Aradska J."/>
            <person name="Bulat T."/>
            <person name="Smidak R."/>
            <person name="Sarate P."/>
            <person name="Gangsoo J."/>
            <person name="Sialana F."/>
            <person name="Bilban M."/>
            <person name="Lubec G."/>
        </authorList>
    </citation>
    <scope>NUCLEOTIDE SEQUENCE</scope>
    <source>
        <tissue evidence="1">Skin</tissue>
    </source>
</reference>
<dbReference type="EMBL" id="HACG01044316">
    <property type="protein sequence ID" value="CEK91181.1"/>
    <property type="molecule type" value="Transcribed_RNA"/>
</dbReference>
<dbReference type="EMBL" id="HACG01044325">
    <property type="protein sequence ID" value="CEK91190.1"/>
    <property type="molecule type" value="Transcribed_RNA"/>
</dbReference>
<name>A0A0B7BFT9_9EUPU</name>
<protein>
    <submittedName>
        <fullName evidence="1">Uncharacterized protein</fullName>
    </submittedName>
</protein>
<evidence type="ECO:0000313" key="3">
    <source>
        <dbReference type="EMBL" id="CEK91190.1"/>
    </source>
</evidence>
<sequence>MAIFSKLNDTEKYRHAMDTVCDSARPTCRGSNLTVEYQEMRQQTDWSRKMLQEKTSDIPVEYQNKEDDEINQKVTSTKMTTNILQIRTNCQSAHQKRTQLTPQSLIDQIQDWWQFNHTSRLPPM</sequence>
<evidence type="ECO:0000313" key="2">
    <source>
        <dbReference type="EMBL" id="CEK91187.1"/>
    </source>
</evidence>
<dbReference type="EMBL" id="HACG01044322">
    <property type="protein sequence ID" value="CEK91187.1"/>
    <property type="molecule type" value="Transcribed_RNA"/>
</dbReference>
<gene>
    <name evidence="1" type="primary">ORF181339</name>
    <name evidence="2" type="synonym">ORF181370</name>
    <name evidence="3" type="synonym">ORF181385</name>
</gene>
<proteinExistence type="predicted"/>
<organism evidence="1">
    <name type="scientific">Arion vulgaris</name>
    <dbReference type="NCBI Taxonomy" id="1028688"/>
    <lineage>
        <taxon>Eukaryota</taxon>
        <taxon>Metazoa</taxon>
        <taxon>Spiralia</taxon>
        <taxon>Lophotrochozoa</taxon>
        <taxon>Mollusca</taxon>
        <taxon>Gastropoda</taxon>
        <taxon>Heterobranchia</taxon>
        <taxon>Euthyneura</taxon>
        <taxon>Panpulmonata</taxon>
        <taxon>Eupulmonata</taxon>
        <taxon>Stylommatophora</taxon>
        <taxon>Helicina</taxon>
        <taxon>Arionoidea</taxon>
        <taxon>Arionidae</taxon>
        <taxon>Arion</taxon>
    </lineage>
</organism>